<dbReference type="AlphaFoldDB" id="A0A4U5N2Q0"/>
<dbReference type="SMART" id="SM00109">
    <property type="entry name" value="C1"/>
    <property type="match status" value="1"/>
</dbReference>
<dbReference type="Gene3D" id="3.30.60.20">
    <property type="match status" value="1"/>
</dbReference>
<organism evidence="8 9">
    <name type="scientific">Steinernema carpocapsae</name>
    <name type="common">Entomopathogenic nematode</name>
    <dbReference type="NCBI Taxonomy" id="34508"/>
    <lineage>
        <taxon>Eukaryota</taxon>
        <taxon>Metazoa</taxon>
        <taxon>Ecdysozoa</taxon>
        <taxon>Nematoda</taxon>
        <taxon>Chromadorea</taxon>
        <taxon>Rhabditida</taxon>
        <taxon>Tylenchina</taxon>
        <taxon>Panagrolaimomorpha</taxon>
        <taxon>Strongyloidoidea</taxon>
        <taxon>Steinernematidae</taxon>
        <taxon>Steinernema</taxon>
    </lineage>
</organism>
<dbReference type="InterPro" id="IPR000719">
    <property type="entry name" value="Prot_kinase_dom"/>
</dbReference>
<evidence type="ECO:0008006" key="10">
    <source>
        <dbReference type="Google" id="ProtNLM"/>
    </source>
</evidence>
<comment type="caution">
    <text evidence="8">The sequence shown here is derived from an EMBL/GenBank/DDBJ whole genome shotgun (WGS) entry which is preliminary data.</text>
</comment>
<keyword evidence="3" id="KW-0862">Zinc</keyword>
<dbReference type="Pfam" id="PF07714">
    <property type="entry name" value="PK_Tyr_Ser-Thr"/>
    <property type="match status" value="1"/>
</dbReference>
<comment type="similarity">
    <text evidence="1">Belongs to the protein kinase superfamily. TKL Ser/Thr protein kinase family.</text>
</comment>
<evidence type="ECO:0000259" key="7">
    <source>
        <dbReference type="PROSITE" id="PS50081"/>
    </source>
</evidence>
<dbReference type="InterPro" id="IPR046349">
    <property type="entry name" value="C1-like_sf"/>
</dbReference>
<evidence type="ECO:0000259" key="6">
    <source>
        <dbReference type="PROSITE" id="PS50011"/>
    </source>
</evidence>
<dbReference type="SUPFAM" id="SSF57889">
    <property type="entry name" value="Cysteine-rich domain"/>
    <property type="match status" value="1"/>
</dbReference>
<feature type="domain" description="Protein kinase" evidence="6">
    <location>
        <begin position="410"/>
        <end position="702"/>
    </location>
</feature>
<dbReference type="InterPro" id="IPR017441">
    <property type="entry name" value="Protein_kinase_ATP_BS"/>
</dbReference>
<dbReference type="InterPro" id="IPR001245">
    <property type="entry name" value="Ser-Thr/Tyr_kinase_cat_dom"/>
</dbReference>
<name>A0A4U5N2Q0_STECR</name>
<dbReference type="InterPro" id="IPR008266">
    <property type="entry name" value="Tyr_kinase_AS"/>
</dbReference>
<evidence type="ECO:0000256" key="1">
    <source>
        <dbReference type="ARBA" id="ARBA00005843"/>
    </source>
</evidence>
<evidence type="ECO:0000256" key="3">
    <source>
        <dbReference type="ARBA" id="ARBA00022833"/>
    </source>
</evidence>
<dbReference type="PROSITE" id="PS00109">
    <property type="entry name" value="PROTEIN_KINASE_TYR"/>
    <property type="match status" value="1"/>
</dbReference>
<evidence type="ECO:0000313" key="9">
    <source>
        <dbReference type="Proteomes" id="UP000298663"/>
    </source>
</evidence>
<keyword evidence="4" id="KW-0067">ATP-binding</keyword>
<gene>
    <name evidence="8" type="ORF">L596_017648</name>
</gene>
<dbReference type="GO" id="GO:0046872">
    <property type="term" value="F:metal ion binding"/>
    <property type="evidence" value="ECO:0007669"/>
    <property type="project" value="UniProtKB-KW"/>
</dbReference>
<dbReference type="PROSITE" id="PS50011">
    <property type="entry name" value="PROTEIN_KINASE_DOM"/>
    <property type="match status" value="1"/>
</dbReference>
<dbReference type="STRING" id="34508.A0A4U5N2Q0"/>
<dbReference type="Gene3D" id="1.10.510.10">
    <property type="entry name" value="Transferase(Phosphotransferase) domain 1"/>
    <property type="match status" value="1"/>
</dbReference>
<keyword evidence="9" id="KW-1185">Reference proteome</keyword>
<dbReference type="GO" id="GO:0004672">
    <property type="term" value="F:protein kinase activity"/>
    <property type="evidence" value="ECO:0007669"/>
    <property type="project" value="InterPro"/>
</dbReference>
<keyword evidence="2" id="KW-0479">Metal-binding</keyword>
<dbReference type="Proteomes" id="UP000298663">
    <property type="component" value="Unassembled WGS sequence"/>
</dbReference>
<dbReference type="PROSITE" id="PS00107">
    <property type="entry name" value="PROTEIN_KINASE_ATP"/>
    <property type="match status" value="1"/>
</dbReference>
<feature type="region of interest" description="Disordered" evidence="5">
    <location>
        <begin position="289"/>
        <end position="315"/>
    </location>
</feature>
<evidence type="ECO:0000256" key="5">
    <source>
        <dbReference type="SAM" id="MobiDB-lite"/>
    </source>
</evidence>
<sequence>MQCGGPISSAQHPLMQRSHSQDFAGGPGQKSNKPGTPAPVQMPPNSARGVNVNTGSKNQLTPGPGMPISRSVNESLGSGNATGNKNQLTPGPGFPTSRSVNDSLGSSTFSSTSTQPLGSRQFLLSHTNLRPPSPSVLSPSPGGSSSASSTLVRNARSPKYVKHNIPHRWYTPRRWNMSAICTACQTSLGFMSNYEKCKSCKLKIHKECKGRIGDTCGLTPDHLSTLIKDIIIRENQSSWGTPSHSMSENIPTFHYPDTEHMTVMDSSSSTNSSTPSTPAIITTSYPYLSSLPTTNEESPTTSPYERTSKSAAPRSTGTFTFDEPHIVPHIILPPNSGDEVGSNEPGHNLVESQGSDCTVASSETTVVENHLDVANNFAGKPKFERNRWNNDTIRGPSGVWSELYIPFDDIKQMSLIGKGRFGKVYRGKRFGDVALKMLNLDHIDEEQRLAVFKQEVASFRNSRHELTVLFLGWTTNENKDFGIVMDYCKGSTLHQILHGTVRPGTSSGVGSHNIYNSSSHAEYDRLDLLQTLNIAEQICQGVSYLHTKKILHKDLRSKNIFVEGNKIVITDYGVFSMKRIVHNSIQEKADGRGFVVPKHWLCYLAPELIRSLTAQGDELPFTTFSDVFAFGTIWYELLTQNFPYDQYENDIIMYLAGKGIKGALQNLTASRECKMILMKCWNAEPLERVTFLELSKIIANIIRDMRRKRMNRSPSYPQRNLSRSLEAL</sequence>
<feature type="compositionally biased region" description="Low complexity" evidence="5">
    <location>
        <begin position="289"/>
        <end position="305"/>
    </location>
</feature>
<keyword evidence="4" id="KW-0547">Nucleotide-binding</keyword>
<feature type="domain" description="Phorbol-ester/DAG-type" evidence="7">
    <location>
        <begin position="166"/>
        <end position="216"/>
    </location>
</feature>
<dbReference type="PROSITE" id="PS00479">
    <property type="entry name" value="ZF_DAG_PE_1"/>
    <property type="match status" value="1"/>
</dbReference>
<feature type="compositionally biased region" description="Low complexity" evidence="5">
    <location>
        <begin position="135"/>
        <end position="149"/>
    </location>
</feature>
<feature type="compositionally biased region" description="Polar residues" evidence="5">
    <location>
        <begin position="51"/>
        <end position="61"/>
    </location>
</feature>
<evidence type="ECO:0000256" key="2">
    <source>
        <dbReference type="ARBA" id="ARBA00022723"/>
    </source>
</evidence>
<dbReference type="InterPro" id="IPR002219">
    <property type="entry name" value="PKC_DAG/PE"/>
</dbReference>
<reference evidence="8 9" key="1">
    <citation type="journal article" date="2015" name="Genome Biol.">
        <title>Comparative genomics of Steinernema reveals deeply conserved gene regulatory networks.</title>
        <authorList>
            <person name="Dillman A.R."/>
            <person name="Macchietto M."/>
            <person name="Porter C.F."/>
            <person name="Rogers A."/>
            <person name="Williams B."/>
            <person name="Antoshechkin I."/>
            <person name="Lee M.M."/>
            <person name="Goodwin Z."/>
            <person name="Lu X."/>
            <person name="Lewis E.E."/>
            <person name="Goodrich-Blair H."/>
            <person name="Stock S.P."/>
            <person name="Adams B.J."/>
            <person name="Sternberg P.W."/>
            <person name="Mortazavi A."/>
        </authorList>
    </citation>
    <scope>NUCLEOTIDE SEQUENCE [LARGE SCALE GENOMIC DNA]</scope>
    <source>
        <strain evidence="8 9">ALL</strain>
    </source>
</reference>
<dbReference type="GO" id="GO:0005524">
    <property type="term" value="F:ATP binding"/>
    <property type="evidence" value="ECO:0007669"/>
    <property type="project" value="UniProtKB-UniRule"/>
</dbReference>
<feature type="region of interest" description="Disordered" evidence="5">
    <location>
        <begin position="1"/>
        <end position="155"/>
    </location>
</feature>
<dbReference type="OrthoDB" id="774951at2759"/>
<dbReference type="PANTHER" id="PTHR23257:SF963">
    <property type="entry name" value="AT08303P"/>
    <property type="match status" value="1"/>
</dbReference>
<dbReference type="GO" id="GO:0005737">
    <property type="term" value="C:cytoplasm"/>
    <property type="evidence" value="ECO:0007669"/>
    <property type="project" value="TreeGrafter"/>
</dbReference>
<feature type="binding site" evidence="4">
    <location>
        <position position="436"/>
    </location>
    <ligand>
        <name>ATP</name>
        <dbReference type="ChEBI" id="CHEBI:30616"/>
    </ligand>
</feature>
<reference evidence="8 9" key="2">
    <citation type="journal article" date="2019" name="G3 (Bethesda)">
        <title>Hybrid Assembly of the Genome of the Entomopathogenic Nematode Steinernema carpocapsae Identifies the X-Chromosome.</title>
        <authorList>
            <person name="Serra L."/>
            <person name="Macchietto M."/>
            <person name="Macias-Munoz A."/>
            <person name="McGill C.J."/>
            <person name="Rodriguez I.M."/>
            <person name="Rodriguez B."/>
            <person name="Murad R."/>
            <person name="Mortazavi A."/>
        </authorList>
    </citation>
    <scope>NUCLEOTIDE SEQUENCE [LARGE SCALE GENOMIC DNA]</scope>
    <source>
        <strain evidence="8 9">ALL</strain>
    </source>
</reference>
<feature type="compositionally biased region" description="Polar residues" evidence="5">
    <location>
        <begin position="115"/>
        <end position="130"/>
    </location>
</feature>
<feature type="compositionally biased region" description="Polar residues" evidence="5">
    <location>
        <begin position="96"/>
        <end position="105"/>
    </location>
</feature>
<dbReference type="PROSITE" id="PS50081">
    <property type="entry name" value="ZF_DAG_PE_2"/>
    <property type="match status" value="1"/>
</dbReference>
<dbReference type="SUPFAM" id="SSF56112">
    <property type="entry name" value="Protein kinase-like (PK-like)"/>
    <property type="match status" value="1"/>
</dbReference>
<evidence type="ECO:0000256" key="4">
    <source>
        <dbReference type="PROSITE-ProRule" id="PRU10141"/>
    </source>
</evidence>
<dbReference type="InterPro" id="IPR050167">
    <property type="entry name" value="Ser_Thr_protein_kinase"/>
</dbReference>
<evidence type="ECO:0000313" key="8">
    <source>
        <dbReference type="EMBL" id="TKR76524.1"/>
    </source>
</evidence>
<dbReference type="InterPro" id="IPR011009">
    <property type="entry name" value="Kinase-like_dom_sf"/>
</dbReference>
<dbReference type="GO" id="GO:0007265">
    <property type="term" value="P:Ras protein signal transduction"/>
    <property type="evidence" value="ECO:0007669"/>
    <property type="project" value="TreeGrafter"/>
</dbReference>
<feature type="compositionally biased region" description="Polar residues" evidence="5">
    <location>
        <begin position="70"/>
        <end position="89"/>
    </location>
</feature>
<proteinExistence type="inferred from homology"/>
<accession>A0A4U5N2Q0</accession>
<dbReference type="Gene3D" id="3.30.200.20">
    <property type="entry name" value="Phosphorylase Kinase, domain 1"/>
    <property type="match status" value="1"/>
</dbReference>
<dbReference type="EMBL" id="AZBU02000005">
    <property type="protein sequence ID" value="TKR76524.1"/>
    <property type="molecule type" value="Genomic_DNA"/>
</dbReference>
<protein>
    <recommendedName>
        <fullName evidence="10">Protein kinase domain-containing protein</fullName>
    </recommendedName>
</protein>
<dbReference type="PANTHER" id="PTHR23257">
    <property type="entry name" value="SERINE-THREONINE PROTEIN KINASE"/>
    <property type="match status" value="1"/>
</dbReference>